<feature type="region of interest" description="Disordered" evidence="1">
    <location>
        <begin position="1"/>
        <end position="53"/>
    </location>
</feature>
<accession>A0ABN9T3H0</accession>
<protein>
    <recommendedName>
        <fullName evidence="4">RNA-directed RNA polymerase</fullName>
    </recommendedName>
</protein>
<dbReference type="Proteomes" id="UP001189429">
    <property type="component" value="Unassembled WGS sequence"/>
</dbReference>
<name>A0ABN9T3H0_9DINO</name>
<evidence type="ECO:0000313" key="3">
    <source>
        <dbReference type="Proteomes" id="UP001189429"/>
    </source>
</evidence>
<dbReference type="EMBL" id="CAUYUJ010014303">
    <property type="protein sequence ID" value="CAK0839548.1"/>
    <property type="molecule type" value="Genomic_DNA"/>
</dbReference>
<reference evidence="2" key="1">
    <citation type="submission" date="2023-10" db="EMBL/GenBank/DDBJ databases">
        <authorList>
            <person name="Chen Y."/>
            <person name="Shah S."/>
            <person name="Dougan E. K."/>
            <person name="Thang M."/>
            <person name="Chan C."/>
        </authorList>
    </citation>
    <scope>NUCLEOTIDE SEQUENCE [LARGE SCALE GENOMIC DNA]</scope>
</reference>
<sequence length="347" mass="36470">AAAGELGPRSLAELRGGPPVRTPPLAASPTMAPAGAAGGGGGAPALESGRSSPATSAASAAAGARVGYKACSDAFNEFLGEEGSVPTTIEDMEVRVLQFLDLMPDAVCAKSDATILVAAVKDAYPWRTGSQSMPRLNRGAPWLRQARAAGAPSPRPPPAPAVSAMLARRQRRADFQVATAFFARMRPGALRKLRAQQLPAPSRDPWGPRRELAKTGASDETAIIDHPAWLGERPATHVRGKAPTDLIFPSPGAIVAAQFGVRARMCGLPRVCLHQLRHGGASGDILSGRRDRETVKARGRCRAHASVNRCDKPGAVHRLLNAMTTAFREVGKQMFELMGSLYLGASE</sequence>
<feature type="non-terminal residue" evidence="2">
    <location>
        <position position="347"/>
    </location>
</feature>
<proteinExistence type="predicted"/>
<feature type="non-terminal residue" evidence="2">
    <location>
        <position position="1"/>
    </location>
</feature>
<gene>
    <name evidence="2" type="ORF">PCOR1329_LOCUS35202</name>
</gene>
<comment type="caution">
    <text evidence="2">The sequence shown here is derived from an EMBL/GenBank/DDBJ whole genome shotgun (WGS) entry which is preliminary data.</text>
</comment>
<keyword evidence="3" id="KW-1185">Reference proteome</keyword>
<evidence type="ECO:0000256" key="1">
    <source>
        <dbReference type="SAM" id="MobiDB-lite"/>
    </source>
</evidence>
<evidence type="ECO:0000313" key="2">
    <source>
        <dbReference type="EMBL" id="CAK0839548.1"/>
    </source>
</evidence>
<evidence type="ECO:0008006" key="4">
    <source>
        <dbReference type="Google" id="ProtNLM"/>
    </source>
</evidence>
<feature type="compositionally biased region" description="Low complexity" evidence="1">
    <location>
        <begin position="44"/>
        <end position="53"/>
    </location>
</feature>
<organism evidence="2 3">
    <name type="scientific">Prorocentrum cordatum</name>
    <dbReference type="NCBI Taxonomy" id="2364126"/>
    <lineage>
        <taxon>Eukaryota</taxon>
        <taxon>Sar</taxon>
        <taxon>Alveolata</taxon>
        <taxon>Dinophyceae</taxon>
        <taxon>Prorocentrales</taxon>
        <taxon>Prorocentraceae</taxon>
        <taxon>Prorocentrum</taxon>
    </lineage>
</organism>